<keyword evidence="1" id="KW-0863">Zinc-finger</keyword>
<feature type="compositionally biased region" description="Basic residues" evidence="3">
    <location>
        <begin position="178"/>
        <end position="191"/>
    </location>
</feature>
<protein>
    <recommendedName>
        <fullName evidence="4">RING-type domain-containing protein</fullName>
    </recommendedName>
</protein>
<accession>A0A7C8I5W8</accession>
<organism evidence="5 6">
    <name type="scientific">Massariosphaeria phaeospora</name>
    <dbReference type="NCBI Taxonomy" id="100035"/>
    <lineage>
        <taxon>Eukaryota</taxon>
        <taxon>Fungi</taxon>
        <taxon>Dikarya</taxon>
        <taxon>Ascomycota</taxon>
        <taxon>Pezizomycotina</taxon>
        <taxon>Dothideomycetes</taxon>
        <taxon>Pleosporomycetidae</taxon>
        <taxon>Pleosporales</taxon>
        <taxon>Pleosporales incertae sedis</taxon>
        <taxon>Massariosphaeria</taxon>
    </lineage>
</organism>
<evidence type="ECO:0000313" key="5">
    <source>
        <dbReference type="EMBL" id="KAF2871617.1"/>
    </source>
</evidence>
<keyword evidence="2" id="KW-0175">Coiled coil</keyword>
<dbReference type="AlphaFoldDB" id="A0A7C8I5W8"/>
<dbReference type="Gene3D" id="3.30.40.10">
    <property type="entry name" value="Zinc/RING finger domain, C3HC4 (zinc finger)"/>
    <property type="match status" value="1"/>
</dbReference>
<evidence type="ECO:0000256" key="1">
    <source>
        <dbReference type="PROSITE-ProRule" id="PRU00175"/>
    </source>
</evidence>
<name>A0A7C8I5W8_9PLEO</name>
<reference evidence="5 6" key="1">
    <citation type="submission" date="2020-01" db="EMBL/GenBank/DDBJ databases">
        <authorList>
            <consortium name="DOE Joint Genome Institute"/>
            <person name="Haridas S."/>
            <person name="Albert R."/>
            <person name="Binder M."/>
            <person name="Bloem J."/>
            <person name="Labutti K."/>
            <person name="Salamov A."/>
            <person name="Andreopoulos B."/>
            <person name="Baker S.E."/>
            <person name="Barry K."/>
            <person name="Bills G."/>
            <person name="Bluhm B.H."/>
            <person name="Cannon C."/>
            <person name="Castanera R."/>
            <person name="Culley D.E."/>
            <person name="Daum C."/>
            <person name="Ezra D."/>
            <person name="Gonzalez J.B."/>
            <person name="Henrissat B."/>
            <person name="Kuo A."/>
            <person name="Liang C."/>
            <person name="Lipzen A."/>
            <person name="Lutzoni F."/>
            <person name="Magnuson J."/>
            <person name="Mondo S."/>
            <person name="Nolan M."/>
            <person name="Ohm R."/>
            <person name="Pangilinan J."/>
            <person name="Park H.-J.H."/>
            <person name="Ramirez L."/>
            <person name="Alfaro M."/>
            <person name="Sun H."/>
            <person name="Tritt A."/>
            <person name="Yoshinaga Y."/>
            <person name="Zwiers L.-H.L."/>
            <person name="Turgeon B.G."/>
            <person name="Goodwin S.B."/>
            <person name="Spatafora J.W."/>
            <person name="Crous P.W."/>
            <person name="Grigoriev I.V."/>
        </authorList>
    </citation>
    <scope>NUCLEOTIDE SEQUENCE [LARGE SCALE GENOMIC DNA]</scope>
    <source>
        <strain evidence="5 6">CBS 611.86</strain>
    </source>
</reference>
<evidence type="ECO:0000313" key="6">
    <source>
        <dbReference type="Proteomes" id="UP000481861"/>
    </source>
</evidence>
<dbReference type="Proteomes" id="UP000481861">
    <property type="component" value="Unassembled WGS sequence"/>
</dbReference>
<proteinExistence type="predicted"/>
<evidence type="ECO:0000256" key="2">
    <source>
        <dbReference type="SAM" id="Coils"/>
    </source>
</evidence>
<dbReference type="PROSITE" id="PS50089">
    <property type="entry name" value="ZF_RING_2"/>
    <property type="match status" value="1"/>
</dbReference>
<dbReference type="InterPro" id="IPR013083">
    <property type="entry name" value="Znf_RING/FYVE/PHD"/>
</dbReference>
<evidence type="ECO:0000259" key="4">
    <source>
        <dbReference type="PROSITE" id="PS50089"/>
    </source>
</evidence>
<gene>
    <name evidence="5" type="ORF">BDV95DRAFT_594699</name>
</gene>
<evidence type="ECO:0000256" key="3">
    <source>
        <dbReference type="SAM" id="MobiDB-lite"/>
    </source>
</evidence>
<dbReference type="GO" id="GO:0008270">
    <property type="term" value="F:zinc ion binding"/>
    <property type="evidence" value="ECO:0007669"/>
    <property type="project" value="UniProtKB-KW"/>
</dbReference>
<keyword evidence="1" id="KW-0479">Metal-binding</keyword>
<dbReference type="InterPro" id="IPR001841">
    <property type="entry name" value="Znf_RING"/>
</dbReference>
<feature type="coiled-coil region" evidence="2">
    <location>
        <begin position="283"/>
        <end position="310"/>
    </location>
</feature>
<keyword evidence="6" id="KW-1185">Reference proteome</keyword>
<dbReference type="SUPFAM" id="SSF57850">
    <property type="entry name" value="RING/U-box"/>
    <property type="match status" value="1"/>
</dbReference>
<keyword evidence="1" id="KW-0862">Zinc</keyword>
<dbReference type="EMBL" id="JAADJZ010000011">
    <property type="protein sequence ID" value="KAF2871617.1"/>
    <property type="molecule type" value="Genomic_DNA"/>
</dbReference>
<feature type="domain" description="RING-type" evidence="4">
    <location>
        <begin position="35"/>
        <end position="83"/>
    </location>
</feature>
<feature type="region of interest" description="Disordered" evidence="3">
    <location>
        <begin position="93"/>
        <end position="122"/>
    </location>
</feature>
<feature type="region of interest" description="Disordered" evidence="3">
    <location>
        <begin position="174"/>
        <end position="217"/>
    </location>
</feature>
<dbReference type="OrthoDB" id="8062037at2759"/>
<sequence length="353" mass="39161">MASAPPTVDANEAFIQAHTTVLFLSDNGGGSLDECPICLDNFTTENAVQISGVNGCSHVIGYNCLRNLLASNASAEKKCPLCRAVWIPAPVTNLPGNPQPAASRNSRGRPGLSAAPHRAGATREAIRPQMWNGQGPPNNMVQAQPVINLASDSEEEVTVESFAEFNRDISNIRERAGRNQRAKADHRRSSARAREELDAQVPRSYPNGQDNGARTRFSGMRPFGAPTPRDLTLADVYSVRPPSLIQRRGRALQELPVPIASPETDEVENVQPPNIVRVQQLDLLQKQHELDEQERRLNERQRILEQKEMRLNAREMAVAIREQRATTFTTMLMRECAEAAQLARQHETNMRNI</sequence>
<dbReference type="Pfam" id="PF13639">
    <property type="entry name" value="zf-RING_2"/>
    <property type="match status" value="1"/>
</dbReference>
<comment type="caution">
    <text evidence="5">The sequence shown here is derived from an EMBL/GenBank/DDBJ whole genome shotgun (WGS) entry which is preliminary data.</text>
</comment>
<feature type="compositionally biased region" description="Polar residues" evidence="3">
    <location>
        <begin position="94"/>
        <end position="105"/>
    </location>
</feature>